<evidence type="ECO:0000256" key="4">
    <source>
        <dbReference type="ARBA" id="ARBA00071824"/>
    </source>
</evidence>
<comment type="caution">
    <text evidence="6">The sequence shown here is derived from an EMBL/GenBank/DDBJ whole genome shotgun (WGS) entry which is preliminary data.</text>
</comment>
<dbReference type="PANTHER" id="PTHR13696">
    <property type="entry name" value="P-LOOP CONTAINING NUCLEOSIDE TRIPHOSPHATE HYDROLASE"/>
    <property type="match status" value="1"/>
</dbReference>
<feature type="domain" description="AAA" evidence="5">
    <location>
        <begin position="3"/>
        <end position="177"/>
    </location>
</feature>
<dbReference type="eggNOG" id="COG1192">
    <property type="taxonomic scope" value="Bacteria"/>
</dbReference>
<dbReference type="PIRSF" id="PIRSF009320">
    <property type="entry name" value="Nuc_binding_HP_1000"/>
    <property type="match status" value="1"/>
</dbReference>
<accession>C0GI81</accession>
<dbReference type="Proteomes" id="UP000006443">
    <property type="component" value="Unassembled WGS sequence"/>
</dbReference>
<reference evidence="6 7" key="1">
    <citation type="submission" date="2009-02" db="EMBL/GenBank/DDBJ databases">
        <title>Sequencing of the draft genome and assembly of Dethiobacter alkaliphilus AHT 1.</title>
        <authorList>
            <consortium name="US DOE Joint Genome Institute (JGI-PGF)"/>
            <person name="Lucas S."/>
            <person name="Copeland A."/>
            <person name="Lapidus A."/>
            <person name="Glavina del Rio T."/>
            <person name="Dalin E."/>
            <person name="Tice H."/>
            <person name="Bruce D."/>
            <person name="Goodwin L."/>
            <person name="Pitluck S."/>
            <person name="Larimer F."/>
            <person name="Land M.L."/>
            <person name="Hauser L."/>
            <person name="Muyzer G."/>
        </authorList>
    </citation>
    <scope>NUCLEOTIDE SEQUENCE [LARGE SCALE GENOMIC DNA]</scope>
    <source>
        <strain evidence="6 7">AHT 1</strain>
    </source>
</reference>
<evidence type="ECO:0000256" key="2">
    <source>
        <dbReference type="ARBA" id="ARBA00049360"/>
    </source>
</evidence>
<keyword evidence="7" id="KW-1185">Reference proteome</keyword>
<dbReference type="OrthoDB" id="9815116at2"/>
<dbReference type="FunFam" id="3.40.50.300:FF:000285">
    <property type="entry name" value="Sporulation initiation inhibitor Soj"/>
    <property type="match status" value="1"/>
</dbReference>
<organism evidence="6 7">
    <name type="scientific">Dethiobacter alkaliphilus AHT 1</name>
    <dbReference type="NCBI Taxonomy" id="555088"/>
    <lineage>
        <taxon>Bacteria</taxon>
        <taxon>Bacillati</taxon>
        <taxon>Bacillota</taxon>
        <taxon>Dethiobacteria</taxon>
        <taxon>Dethiobacterales</taxon>
        <taxon>Dethiobacteraceae</taxon>
        <taxon>Dethiobacter</taxon>
    </lineage>
</organism>
<dbReference type="EMBL" id="ACJM01000011">
    <property type="protein sequence ID" value="EEG76929.1"/>
    <property type="molecule type" value="Genomic_DNA"/>
</dbReference>
<gene>
    <name evidence="6" type="ORF">DealDRAFT_2190</name>
</gene>
<evidence type="ECO:0000256" key="3">
    <source>
        <dbReference type="ARBA" id="ARBA00062323"/>
    </source>
</evidence>
<name>C0GI81_DETAL</name>
<comment type="subunit">
    <text evidence="3">Dimerizes in the presence of ATP but not ADP; ATP-binding is required for double-stranded (ds)DNA-binding. Interacts with DnaA.</text>
</comment>
<dbReference type="Pfam" id="PF13614">
    <property type="entry name" value="AAA_31"/>
    <property type="match status" value="1"/>
</dbReference>
<dbReference type="CDD" id="cd02042">
    <property type="entry name" value="ParAB_family"/>
    <property type="match status" value="1"/>
</dbReference>
<dbReference type="InterPro" id="IPR025669">
    <property type="entry name" value="AAA_dom"/>
</dbReference>
<dbReference type="STRING" id="555088.DealDRAFT_2190"/>
<dbReference type="RefSeq" id="WP_008517364.1">
    <property type="nucleotide sequence ID" value="NZ_ACJM01000011.1"/>
</dbReference>
<evidence type="ECO:0000256" key="1">
    <source>
        <dbReference type="ARBA" id="ARBA00006976"/>
    </source>
</evidence>
<protein>
    <recommendedName>
        <fullName evidence="4">Sporulation initiation inhibitor protein Soj</fullName>
    </recommendedName>
</protein>
<dbReference type="PANTHER" id="PTHR13696:SF52">
    <property type="entry name" value="PARA FAMILY PROTEIN CT_582"/>
    <property type="match status" value="1"/>
</dbReference>
<comment type="catalytic activity">
    <reaction evidence="2">
        <text>ATP + H2O = ADP + phosphate + H(+)</text>
        <dbReference type="Rhea" id="RHEA:13065"/>
        <dbReference type="ChEBI" id="CHEBI:15377"/>
        <dbReference type="ChEBI" id="CHEBI:15378"/>
        <dbReference type="ChEBI" id="CHEBI:30616"/>
        <dbReference type="ChEBI" id="CHEBI:43474"/>
        <dbReference type="ChEBI" id="CHEBI:456216"/>
    </reaction>
</comment>
<dbReference type="Gene3D" id="3.40.50.300">
    <property type="entry name" value="P-loop containing nucleotide triphosphate hydrolases"/>
    <property type="match status" value="1"/>
</dbReference>
<dbReference type="SUPFAM" id="SSF52540">
    <property type="entry name" value="P-loop containing nucleoside triphosphate hydrolases"/>
    <property type="match status" value="1"/>
</dbReference>
<evidence type="ECO:0000313" key="6">
    <source>
        <dbReference type="EMBL" id="EEG76929.1"/>
    </source>
</evidence>
<dbReference type="InterPro" id="IPR050678">
    <property type="entry name" value="DNA_Partitioning_ATPase"/>
</dbReference>
<sequence length="258" mass="28289">MSRVIAVANQKGGVGKTTTSVNLSACLAAQGRSVLLLDIDPQGNATSGIGQEKKNIKVCIYDALINELPLKNIIIKSVIKNLDLVPATIQLAGAEIELVPTMSREVRLRRVLEEVRDLYDYIIIDCPPSLGLLTINALTAADTVLVPIQCEYYALEGLSQLTNTVKLVQKHLNTELRYEGVVLTMFDSRTNLANQVADEVHNYFGNKVFKTVIPRNVRLSEAPSHGQPIIVYDERSKGAETYIELAKEVMANEQKAAG</sequence>
<proteinExistence type="inferred from homology"/>
<dbReference type="InterPro" id="IPR027417">
    <property type="entry name" value="P-loop_NTPase"/>
</dbReference>
<evidence type="ECO:0000259" key="5">
    <source>
        <dbReference type="Pfam" id="PF13614"/>
    </source>
</evidence>
<dbReference type="AlphaFoldDB" id="C0GI81"/>
<comment type="similarity">
    <text evidence="1">Belongs to the ParA family.</text>
</comment>
<evidence type="ECO:0000313" key="7">
    <source>
        <dbReference type="Proteomes" id="UP000006443"/>
    </source>
</evidence>